<dbReference type="SUPFAM" id="SSF53448">
    <property type="entry name" value="Nucleotide-diphospho-sugar transferases"/>
    <property type="match status" value="1"/>
</dbReference>
<evidence type="ECO:0000313" key="3">
    <source>
        <dbReference type="EMBL" id="TCC46746.1"/>
    </source>
</evidence>
<reference evidence="3 4" key="1">
    <citation type="submission" date="2019-02" db="EMBL/GenBank/DDBJ databases">
        <title>Kribbella capetownensis sp. nov. and Kribbella speibonae sp. nov., isolated from soil.</title>
        <authorList>
            <person name="Curtis S.M."/>
            <person name="Norton I."/>
            <person name="Everest G.J."/>
            <person name="Meyers P.R."/>
        </authorList>
    </citation>
    <scope>NUCLEOTIDE SEQUENCE [LARGE SCALE GENOMIC DNA]</scope>
    <source>
        <strain evidence="3 4">YM53</strain>
    </source>
</reference>
<evidence type="ECO:0000256" key="1">
    <source>
        <dbReference type="SAM" id="MobiDB-lite"/>
    </source>
</evidence>
<dbReference type="InterPro" id="IPR025877">
    <property type="entry name" value="MobA-like_NTP_Trfase"/>
</dbReference>
<sequence>MFVTGLLLAADSSPHLGVPRQLLSYHGDTLLGATLDVARNCGFDQLIVTLGSAADQIRDRVDLDGVRVVDSPHADTGSSSIVPALDAVDHGSDGIVVMLGDQPGATSATVWSLVAEVAGPATPVGVSRYDNGHGHPCWFGRELFGELRQLRSDDDLWDLIEGGRYPLTQVDAIGNIPARAGTWDDYRRLVSGHTPAHGAFTPGAFEDTPIDDAHPVPLPTRPRRRRRTAT</sequence>
<feature type="region of interest" description="Disordered" evidence="1">
    <location>
        <begin position="198"/>
        <end position="230"/>
    </location>
</feature>
<dbReference type="AlphaFoldDB" id="A0A4R0JP60"/>
<dbReference type="CDD" id="cd04182">
    <property type="entry name" value="GT_2_like_f"/>
    <property type="match status" value="1"/>
</dbReference>
<dbReference type="Pfam" id="PF12804">
    <property type="entry name" value="NTP_transf_3"/>
    <property type="match status" value="1"/>
</dbReference>
<keyword evidence="4" id="KW-1185">Reference proteome</keyword>
<feature type="domain" description="MobA-like NTP transferase" evidence="2">
    <location>
        <begin position="5"/>
        <end position="161"/>
    </location>
</feature>
<comment type="caution">
    <text evidence="3">The sequence shown here is derived from an EMBL/GenBank/DDBJ whole genome shotgun (WGS) entry which is preliminary data.</text>
</comment>
<dbReference type="Gene3D" id="3.90.550.10">
    <property type="entry name" value="Spore Coat Polysaccharide Biosynthesis Protein SpsA, Chain A"/>
    <property type="match status" value="1"/>
</dbReference>
<keyword evidence="3" id="KW-0808">Transferase</keyword>
<dbReference type="OrthoDB" id="285216at2"/>
<proteinExistence type="predicted"/>
<accession>A0A4R0JP60</accession>
<dbReference type="PANTHER" id="PTHR43777">
    <property type="entry name" value="MOLYBDENUM COFACTOR CYTIDYLYLTRANSFERASE"/>
    <property type="match status" value="1"/>
</dbReference>
<dbReference type="EMBL" id="SJKD01000006">
    <property type="protein sequence ID" value="TCC46746.1"/>
    <property type="molecule type" value="Genomic_DNA"/>
</dbReference>
<organism evidence="3 4">
    <name type="scientific">Kribbella capetownensis</name>
    <dbReference type="NCBI Taxonomy" id="1572659"/>
    <lineage>
        <taxon>Bacteria</taxon>
        <taxon>Bacillati</taxon>
        <taxon>Actinomycetota</taxon>
        <taxon>Actinomycetes</taxon>
        <taxon>Propionibacteriales</taxon>
        <taxon>Kribbellaceae</taxon>
        <taxon>Kribbella</taxon>
    </lineage>
</organism>
<feature type="compositionally biased region" description="Basic residues" evidence="1">
    <location>
        <begin position="221"/>
        <end position="230"/>
    </location>
</feature>
<evidence type="ECO:0000313" key="4">
    <source>
        <dbReference type="Proteomes" id="UP000293342"/>
    </source>
</evidence>
<gene>
    <name evidence="3" type="ORF">E0H75_27255</name>
</gene>
<dbReference type="GO" id="GO:0016779">
    <property type="term" value="F:nucleotidyltransferase activity"/>
    <property type="evidence" value="ECO:0007669"/>
    <property type="project" value="UniProtKB-ARBA"/>
</dbReference>
<protein>
    <submittedName>
        <fullName evidence="3">Nucleotidyltransferase family protein</fullName>
    </submittedName>
</protein>
<dbReference type="PANTHER" id="PTHR43777:SF1">
    <property type="entry name" value="MOLYBDENUM COFACTOR CYTIDYLYLTRANSFERASE"/>
    <property type="match status" value="1"/>
</dbReference>
<dbReference type="RefSeq" id="WP_131516482.1">
    <property type="nucleotide sequence ID" value="NZ_SJKD01000006.1"/>
</dbReference>
<dbReference type="InterPro" id="IPR029044">
    <property type="entry name" value="Nucleotide-diphossugar_trans"/>
</dbReference>
<dbReference type="Proteomes" id="UP000293342">
    <property type="component" value="Unassembled WGS sequence"/>
</dbReference>
<name>A0A4R0JP60_9ACTN</name>
<evidence type="ECO:0000259" key="2">
    <source>
        <dbReference type="Pfam" id="PF12804"/>
    </source>
</evidence>